<reference evidence="2 3" key="1">
    <citation type="journal article" date="2018" name="Sci. Rep.">
        <title>Characterisation of pathogen-specific regions and novel effector candidates in Fusarium oxysporum f. sp. cepae.</title>
        <authorList>
            <person name="Armitage A.D."/>
            <person name="Taylor A."/>
            <person name="Sobczyk M.K."/>
            <person name="Baxter L."/>
            <person name="Greenfield B.P."/>
            <person name="Bates H.J."/>
            <person name="Wilson F."/>
            <person name="Jackson A.C."/>
            <person name="Ott S."/>
            <person name="Harrison R.J."/>
            <person name="Clarkson J.P."/>
        </authorList>
    </citation>
    <scope>NUCLEOTIDE SEQUENCE [LARGE SCALE GENOMIC DNA]</scope>
    <source>
        <strain evidence="2 3">Fp_A8</strain>
    </source>
</reference>
<evidence type="ECO:0000313" key="3">
    <source>
        <dbReference type="Proteomes" id="UP000283569"/>
    </source>
</evidence>
<evidence type="ECO:0000256" key="1">
    <source>
        <dbReference type="SAM" id="MobiDB-lite"/>
    </source>
</evidence>
<sequence length="150" mass="16191">MGRRGSAGRPRRVPVHGLGCRAVPRRGPGPAPVRRPPRQGNLRTGGGAMTQAATFARSRPLVPVCDTAELEFLIKESEIVTGIAGRTFVVLGSRIQSYRIALRPSGYLLRSQDGEAMAADTRYVSAADWPDHPVSRALQAGLLFTFEIGR</sequence>
<protein>
    <submittedName>
        <fullName evidence="2">Uncharacterized protein</fullName>
    </submittedName>
</protein>
<dbReference type="EMBL" id="MRDB01000130">
    <property type="protein sequence ID" value="RKL21936.1"/>
    <property type="molecule type" value="Genomic_DNA"/>
</dbReference>
<feature type="region of interest" description="Disordered" evidence="1">
    <location>
        <begin position="1"/>
        <end position="46"/>
    </location>
</feature>
<organism evidence="2 3">
    <name type="scientific">Gibberella intermedia</name>
    <name type="common">Bulb rot disease fungus</name>
    <name type="synonym">Fusarium proliferatum</name>
    <dbReference type="NCBI Taxonomy" id="948311"/>
    <lineage>
        <taxon>Eukaryota</taxon>
        <taxon>Fungi</taxon>
        <taxon>Dikarya</taxon>
        <taxon>Ascomycota</taxon>
        <taxon>Pezizomycotina</taxon>
        <taxon>Sordariomycetes</taxon>
        <taxon>Hypocreomycetidae</taxon>
        <taxon>Hypocreales</taxon>
        <taxon>Nectriaceae</taxon>
        <taxon>Fusarium</taxon>
        <taxon>Fusarium fujikuroi species complex</taxon>
    </lineage>
</organism>
<proteinExistence type="predicted"/>
<gene>
    <name evidence="2" type="ORF">BFJ72_g14807</name>
</gene>
<accession>A0A420RY29</accession>
<evidence type="ECO:0000313" key="2">
    <source>
        <dbReference type="EMBL" id="RKL21936.1"/>
    </source>
</evidence>
<dbReference type="AlphaFoldDB" id="A0A420RY29"/>
<dbReference type="Proteomes" id="UP000283569">
    <property type="component" value="Unassembled WGS sequence"/>
</dbReference>
<comment type="caution">
    <text evidence="2">The sequence shown here is derived from an EMBL/GenBank/DDBJ whole genome shotgun (WGS) entry which is preliminary data.</text>
</comment>
<name>A0A420RY29_GIBIN</name>